<evidence type="ECO:0000259" key="4">
    <source>
        <dbReference type="PROSITE" id="PS50192"/>
    </source>
</evidence>
<dbReference type="PROSITE" id="PS50192">
    <property type="entry name" value="T_SNARE"/>
    <property type="match status" value="1"/>
</dbReference>
<dbReference type="Pfam" id="PF05739">
    <property type="entry name" value="SNARE"/>
    <property type="match status" value="1"/>
</dbReference>
<keyword evidence="3" id="KW-0812">Transmembrane</keyword>
<keyword evidence="6" id="KW-1185">Reference proteome</keyword>
<proteinExistence type="inferred from homology"/>
<organism evidence="5 6">
    <name type="scientific">Brettanomyces naardenensis</name>
    <name type="common">Yeast</name>
    <dbReference type="NCBI Taxonomy" id="13370"/>
    <lineage>
        <taxon>Eukaryota</taxon>
        <taxon>Fungi</taxon>
        <taxon>Dikarya</taxon>
        <taxon>Ascomycota</taxon>
        <taxon>Saccharomycotina</taxon>
        <taxon>Pichiomycetes</taxon>
        <taxon>Pichiales</taxon>
        <taxon>Pichiaceae</taxon>
        <taxon>Brettanomyces</taxon>
    </lineage>
</organism>
<sequence length="291" mass="33486">MSFANYDVEAQKGVSPSVRDSVVEITPIFNDLSSELSEFIAEVTKLDKLQKQLGSRRDNSDLRNQLIELIRSCNSLRSGIDSSLRELEKKDRKVNNPKLSFTEEKLKEQCQEVFRNYRTISRTYNEKIQSVTVNEAFKKNEEDLRQKMVSESTPLLQQKEGKVDASHGSALEEDHSKQRTQIQLQQGQSLTENEVAYHADLINERDEAITNISKGVQDINKIFRDLNEVVNQQGEQIDTIEDSMNDYANNNQMADHELRKADEYQKKKRRWSCFMLLALVIVLLIALALIS</sequence>
<dbReference type="GO" id="GO:0012505">
    <property type="term" value="C:endomembrane system"/>
    <property type="evidence" value="ECO:0007669"/>
    <property type="project" value="TreeGrafter"/>
</dbReference>
<dbReference type="CDD" id="cd15840">
    <property type="entry name" value="SNARE_Qa"/>
    <property type="match status" value="1"/>
</dbReference>
<reference evidence="5 6" key="1">
    <citation type="submission" date="2018-12" db="EMBL/GenBank/DDBJ databases">
        <authorList>
            <person name="Tiukova I."/>
            <person name="Dainat J."/>
        </authorList>
    </citation>
    <scope>NUCLEOTIDE SEQUENCE [LARGE SCALE GENOMIC DNA]</scope>
</reference>
<dbReference type="GO" id="GO:0006886">
    <property type="term" value="P:intracellular protein transport"/>
    <property type="evidence" value="ECO:0007669"/>
    <property type="project" value="InterPro"/>
</dbReference>
<dbReference type="InterPro" id="IPR006012">
    <property type="entry name" value="Syntaxin/epimorphin_CS"/>
</dbReference>
<dbReference type="EMBL" id="CAACVR010000004">
    <property type="protein sequence ID" value="VEU20433.1"/>
    <property type="molecule type" value="Genomic_DNA"/>
</dbReference>
<dbReference type="SMART" id="SM00397">
    <property type="entry name" value="t_SNARE"/>
    <property type="match status" value="1"/>
</dbReference>
<dbReference type="PROSITE" id="PS00914">
    <property type="entry name" value="SYNTAXIN"/>
    <property type="match status" value="1"/>
</dbReference>
<dbReference type="Proteomes" id="UP000290900">
    <property type="component" value="Unassembled WGS sequence"/>
</dbReference>
<feature type="transmembrane region" description="Helical" evidence="3">
    <location>
        <begin position="271"/>
        <end position="290"/>
    </location>
</feature>
<dbReference type="Gene3D" id="1.20.58.70">
    <property type="match status" value="1"/>
</dbReference>
<evidence type="ECO:0000256" key="2">
    <source>
        <dbReference type="SAM" id="MobiDB-lite"/>
    </source>
</evidence>
<dbReference type="Gene3D" id="1.20.5.110">
    <property type="match status" value="1"/>
</dbReference>
<feature type="compositionally biased region" description="Basic and acidic residues" evidence="2">
    <location>
        <begin position="159"/>
        <end position="177"/>
    </location>
</feature>
<keyword evidence="3" id="KW-0472">Membrane</keyword>
<gene>
    <name evidence="5" type="ORF">BRENAR_LOCUS1168</name>
</gene>
<dbReference type="InParanoid" id="A0A448YHX9"/>
<evidence type="ECO:0000313" key="6">
    <source>
        <dbReference type="Proteomes" id="UP000290900"/>
    </source>
</evidence>
<dbReference type="GO" id="GO:0000149">
    <property type="term" value="F:SNARE binding"/>
    <property type="evidence" value="ECO:0007669"/>
    <property type="project" value="TreeGrafter"/>
</dbReference>
<dbReference type="SUPFAM" id="SSF47661">
    <property type="entry name" value="t-snare proteins"/>
    <property type="match status" value="1"/>
</dbReference>
<dbReference type="STRING" id="13370.A0A448YHX9"/>
<dbReference type="InterPro" id="IPR010989">
    <property type="entry name" value="SNARE"/>
</dbReference>
<evidence type="ECO:0000256" key="1">
    <source>
        <dbReference type="ARBA" id="ARBA00009063"/>
    </source>
</evidence>
<dbReference type="GO" id="GO:0031201">
    <property type="term" value="C:SNARE complex"/>
    <property type="evidence" value="ECO:0007669"/>
    <property type="project" value="TreeGrafter"/>
</dbReference>
<dbReference type="OrthoDB" id="364348at2759"/>
<comment type="similarity">
    <text evidence="1">Belongs to the syntaxin family.</text>
</comment>
<dbReference type="PANTHER" id="PTHR19957">
    <property type="entry name" value="SYNTAXIN"/>
    <property type="match status" value="1"/>
</dbReference>
<feature type="domain" description="T-SNARE coiled-coil homology" evidence="4">
    <location>
        <begin position="199"/>
        <end position="261"/>
    </location>
</feature>
<dbReference type="PANTHER" id="PTHR19957:SF38">
    <property type="entry name" value="LD27581P"/>
    <property type="match status" value="1"/>
</dbReference>
<dbReference type="AlphaFoldDB" id="A0A448YHX9"/>
<feature type="region of interest" description="Disordered" evidence="2">
    <location>
        <begin position="151"/>
        <end position="178"/>
    </location>
</feature>
<protein>
    <submittedName>
        <fullName evidence="5">DEKNAAC101235</fullName>
    </submittedName>
</protein>
<dbReference type="InterPro" id="IPR006011">
    <property type="entry name" value="Syntaxin_N"/>
</dbReference>
<dbReference type="Pfam" id="PF14523">
    <property type="entry name" value="Syntaxin_2"/>
    <property type="match status" value="1"/>
</dbReference>
<name>A0A448YHX9_BRENA</name>
<dbReference type="InterPro" id="IPR000727">
    <property type="entry name" value="T_SNARE_dom"/>
</dbReference>
<dbReference type="GO" id="GO:0048278">
    <property type="term" value="P:vesicle docking"/>
    <property type="evidence" value="ECO:0007669"/>
    <property type="project" value="TreeGrafter"/>
</dbReference>
<evidence type="ECO:0000313" key="5">
    <source>
        <dbReference type="EMBL" id="VEU20433.1"/>
    </source>
</evidence>
<dbReference type="InterPro" id="IPR045242">
    <property type="entry name" value="Syntaxin"/>
</dbReference>
<evidence type="ECO:0000256" key="3">
    <source>
        <dbReference type="SAM" id="Phobius"/>
    </source>
</evidence>
<keyword evidence="3" id="KW-1133">Transmembrane helix</keyword>
<dbReference type="GO" id="GO:0005484">
    <property type="term" value="F:SNAP receptor activity"/>
    <property type="evidence" value="ECO:0007669"/>
    <property type="project" value="InterPro"/>
</dbReference>
<accession>A0A448YHX9</accession>
<dbReference type="GO" id="GO:0006906">
    <property type="term" value="P:vesicle fusion"/>
    <property type="evidence" value="ECO:0007669"/>
    <property type="project" value="TreeGrafter"/>
</dbReference>